<evidence type="ECO:0000313" key="1">
    <source>
        <dbReference type="EMBL" id="CBW38876.1"/>
    </source>
</evidence>
<protein>
    <submittedName>
        <fullName evidence="1">Uncharacterized protein</fullName>
    </submittedName>
</protein>
<dbReference type="EMBL" id="FR671418">
    <property type="protein sequence ID" value="CBW39431.1"/>
    <property type="molecule type" value="Genomic_DNA"/>
</dbReference>
<evidence type="ECO:0000313" key="2">
    <source>
        <dbReference type="EMBL" id="CBW39431.1"/>
    </source>
</evidence>
<dbReference type="EMBL" id="FR671404">
    <property type="protein sequence ID" value="CBW38876.1"/>
    <property type="molecule type" value="Genomic_DNA"/>
</dbReference>
<proteinExistence type="predicted"/>
<name>E8ZCY6_STREE</name>
<organism evidence="1">
    <name type="scientific">Streptococcus pneumoniae</name>
    <dbReference type="NCBI Taxonomy" id="1313"/>
    <lineage>
        <taxon>Bacteria</taxon>
        <taxon>Bacillati</taxon>
        <taxon>Bacillota</taxon>
        <taxon>Bacilli</taxon>
        <taxon>Lactobacillales</taxon>
        <taxon>Streptococcaceae</taxon>
        <taxon>Streptococcus</taxon>
    </lineage>
</organism>
<reference evidence="1" key="2">
    <citation type="journal article" date="2011" name="Science">
        <title>Rapid pneumococcal evolution in response to clinical interventions.</title>
        <authorList>
            <person name="Croucher N.J."/>
            <person name="Harris S.R."/>
            <person name="Fraser C."/>
            <person name="Quail M.A."/>
            <person name="Burton J."/>
            <person name="Van der Linden M."/>
            <person name="McGee L."/>
            <person name="Von Gottberg A."/>
            <person name="Song J.H."/>
            <person name="Ko K.S."/>
            <person name="Pichon B."/>
            <person name="Baker S."/>
            <person name="Parry C.M."/>
            <person name="Lambertsen L.M."/>
            <person name="Shahinas D."/>
            <person name="Pillai D.R."/>
            <person name="Mitchell T.J."/>
            <person name="Dougan G."/>
            <person name="Tomasz A."/>
            <person name="Klugman K.P."/>
            <person name="Parkhill J."/>
            <person name="Hanage W.P."/>
            <person name="Bentley S.D."/>
        </authorList>
    </citation>
    <scope>NUCLEOTIDE SEQUENCE</scope>
    <source>
        <strain evidence="1">11876</strain>
        <strain evidence="2">9409</strain>
    </source>
</reference>
<dbReference type="AlphaFoldDB" id="E8ZCY6"/>
<sequence>MDRIKSICIEEELCQSHDGSLEQILKQMLSYKKLYALQCRCKNWGKGIY</sequence>
<accession>E8ZCY6</accession>
<reference evidence="1" key="1">
    <citation type="submission" date="2010-07" db="EMBL/GenBank/DDBJ databases">
        <authorList>
            <person name="Croucher N."/>
        </authorList>
    </citation>
    <scope>NUCLEOTIDE SEQUENCE</scope>
    <source>
        <strain evidence="1">11876</strain>
        <strain evidence="2">9409</strain>
    </source>
</reference>